<dbReference type="Pfam" id="PF10933">
    <property type="entry name" value="DUF2827"/>
    <property type="match status" value="1"/>
</dbReference>
<proteinExistence type="predicted"/>
<gene>
    <name evidence="1" type="ORF">F7R13_01015</name>
</gene>
<evidence type="ECO:0000313" key="2">
    <source>
        <dbReference type="Proteomes" id="UP000473571"/>
    </source>
</evidence>
<organism evidence="1 2">
    <name type="scientific">Burkholderia territorii</name>
    <dbReference type="NCBI Taxonomy" id="1503055"/>
    <lineage>
        <taxon>Bacteria</taxon>
        <taxon>Pseudomonadati</taxon>
        <taxon>Pseudomonadota</taxon>
        <taxon>Betaproteobacteria</taxon>
        <taxon>Burkholderiales</taxon>
        <taxon>Burkholderiaceae</taxon>
        <taxon>Burkholderia</taxon>
        <taxon>Burkholderia cepacia complex</taxon>
    </lineage>
</organism>
<accession>A0A6L3NNP4</accession>
<dbReference type="InterPro" id="IPR021234">
    <property type="entry name" value="DUF2827"/>
</dbReference>
<sequence>MRIGISWAPRPGDTICANGLAQHVFFLAKLLRGLPAVRDVILLNCGFEPCMPADGEALMPDLTMVRPDEATELVDVVIEMSAGLDIAWLDHLRARGKKVVHLCCRQPYVGLIEPSIFQRGGYVARADRCDEIWIFPKDRIFGPMLEAVHRCPVHEVPFLWDPMFVDHRANALNAVGQQFGYVPVETQHAAPRALRVAIFEPNVSVMKCCMVPMLICDAAFRAEPGAIAEMRVLNAAHLEQHPTFSFMRNALDLHREERVYVDHRQDFAGYMSRLSDTVVAHQWQNDQSILYLDALYGGYPLIHNSTWLRALGYYYPEFDVSAGAHALVRAALQHDANHADYVRGARAFLARLHPHSPENGARYFQQLLNVTASGRGREA</sequence>
<comment type="caution">
    <text evidence="1">The sequence shown here is derived from an EMBL/GenBank/DDBJ whole genome shotgun (WGS) entry which is preliminary data.</text>
</comment>
<dbReference type="AlphaFoldDB" id="A0A6L3NNP4"/>
<reference evidence="1 2" key="1">
    <citation type="submission" date="2019-09" db="EMBL/GenBank/DDBJ databases">
        <title>Draft genome sequences of 48 bacterial type strains from the CCUG.</title>
        <authorList>
            <person name="Tunovic T."/>
            <person name="Pineiro-Iglesias B."/>
            <person name="Unosson C."/>
            <person name="Inganas E."/>
            <person name="Ohlen M."/>
            <person name="Cardew S."/>
            <person name="Jensie-Markopoulos S."/>
            <person name="Salva-Serra F."/>
            <person name="Jaen-Luchoro D."/>
            <person name="Karlsson R."/>
            <person name="Svensson-Stadler L."/>
            <person name="Chun J."/>
            <person name="Moore E."/>
        </authorList>
    </citation>
    <scope>NUCLEOTIDE SEQUENCE [LARGE SCALE GENOMIC DNA]</scope>
    <source>
        <strain evidence="1 2">CCUG 65687</strain>
    </source>
</reference>
<dbReference type="EMBL" id="VZOL01000004">
    <property type="protein sequence ID" value="KAB0686345.1"/>
    <property type="molecule type" value="Genomic_DNA"/>
</dbReference>
<dbReference type="Proteomes" id="UP000473571">
    <property type="component" value="Unassembled WGS sequence"/>
</dbReference>
<protein>
    <submittedName>
        <fullName evidence="1">DUF2827 family protein</fullName>
    </submittedName>
</protein>
<dbReference type="RefSeq" id="WP_151002960.1">
    <property type="nucleotide sequence ID" value="NZ_CABVPO010000010.1"/>
</dbReference>
<name>A0A6L3NNP4_9BURK</name>
<evidence type="ECO:0000313" key="1">
    <source>
        <dbReference type="EMBL" id="KAB0686345.1"/>
    </source>
</evidence>